<dbReference type="Pfam" id="PF01547">
    <property type="entry name" value="SBP_bac_1"/>
    <property type="match status" value="1"/>
</dbReference>
<dbReference type="Proteomes" id="UP000261905">
    <property type="component" value="Unassembled WGS sequence"/>
</dbReference>
<dbReference type="RefSeq" id="WP_116048646.1">
    <property type="nucleotide sequence ID" value="NZ_QUBQ01000005.1"/>
</dbReference>
<dbReference type="AlphaFoldDB" id="A0A371P7D7"/>
<protein>
    <submittedName>
        <fullName evidence="1">Carbohydrate ABC transporter substrate-binding protein</fullName>
    </submittedName>
</protein>
<gene>
    <name evidence="1" type="ORF">DX130_20715</name>
</gene>
<dbReference type="SUPFAM" id="SSF53850">
    <property type="entry name" value="Periplasmic binding protein-like II"/>
    <property type="match status" value="1"/>
</dbReference>
<evidence type="ECO:0000313" key="2">
    <source>
        <dbReference type="Proteomes" id="UP000261905"/>
    </source>
</evidence>
<sequence>MGKKYKLVAIAVLVFSILSGCSIVGPPKNKEPLTIKVITAYKNEFSRFEEILKKEFPHISYEVIGIIEQVNKEASPTANYTERITELLQQEQADIYFNFNPDFYWKDIQLVDMNTLIQKNEVHLNDIQSQMIPSNRPAYYISPTFDREVLFINQNLLQDHNILFNDSQITWDQVREISQQIKRADSTVMGYEIQGTTSWNNLLTEIAQYNGLNRRSDGGRLVWNLELKAIAENMLNDEASSILRKVEENSGPRNWNNLVFYIGNASTMYSLLANPETSFGWQAASIPQSPNGALYNPYIKTVNIAISDASEQEEQAWELVEYLLSEKSVPDLANIGSTMSFYWQEFVGFPTYLDDLELGTFSLDALKPDSSIPAPALSPSARIVEVLDPELAYNVSQEIDRQFNRVRNKQVTFEQAWEEISILIEGINANSENFLVL</sequence>
<dbReference type="InterPro" id="IPR006059">
    <property type="entry name" value="SBP"/>
</dbReference>
<dbReference type="InterPro" id="IPR050490">
    <property type="entry name" value="Bact_solute-bd_prot1"/>
</dbReference>
<name>A0A371P7D7_9BACL</name>
<dbReference type="PROSITE" id="PS51257">
    <property type="entry name" value="PROKAR_LIPOPROTEIN"/>
    <property type="match status" value="1"/>
</dbReference>
<dbReference type="EMBL" id="QUBQ01000005">
    <property type="protein sequence ID" value="REK71430.1"/>
    <property type="molecule type" value="Genomic_DNA"/>
</dbReference>
<dbReference type="Gene3D" id="3.40.190.10">
    <property type="entry name" value="Periplasmic binding protein-like II"/>
    <property type="match status" value="1"/>
</dbReference>
<dbReference type="OrthoDB" id="2360594at2"/>
<comment type="caution">
    <text evidence="1">The sequence shown here is derived from an EMBL/GenBank/DDBJ whole genome shotgun (WGS) entry which is preliminary data.</text>
</comment>
<proteinExistence type="predicted"/>
<reference evidence="1 2" key="1">
    <citation type="submission" date="2018-08" db="EMBL/GenBank/DDBJ databases">
        <title>Paenibacillus sp. M4BSY-1, whole genome shotgun sequence.</title>
        <authorList>
            <person name="Tuo L."/>
        </authorList>
    </citation>
    <scope>NUCLEOTIDE SEQUENCE [LARGE SCALE GENOMIC DNA]</scope>
    <source>
        <strain evidence="1 2">M4BSY-1</strain>
    </source>
</reference>
<accession>A0A371P7D7</accession>
<evidence type="ECO:0000313" key="1">
    <source>
        <dbReference type="EMBL" id="REK71430.1"/>
    </source>
</evidence>
<organism evidence="1 2">
    <name type="scientific">Paenibacillus paeoniae</name>
    <dbReference type="NCBI Taxonomy" id="2292705"/>
    <lineage>
        <taxon>Bacteria</taxon>
        <taxon>Bacillati</taxon>
        <taxon>Bacillota</taxon>
        <taxon>Bacilli</taxon>
        <taxon>Bacillales</taxon>
        <taxon>Paenibacillaceae</taxon>
        <taxon>Paenibacillus</taxon>
    </lineage>
</organism>
<keyword evidence="2" id="KW-1185">Reference proteome</keyword>
<dbReference type="PANTHER" id="PTHR43649">
    <property type="entry name" value="ARABINOSE-BINDING PROTEIN-RELATED"/>
    <property type="match status" value="1"/>
</dbReference>